<keyword evidence="3" id="KW-0233">DNA recombination</keyword>
<proteinExistence type="predicted"/>
<evidence type="ECO:0000313" key="6">
    <source>
        <dbReference type="EMBL" id="GAA2659373.1"/>
    </source>
</evidence>
<dbReference type="InterPro" id="IPR036162">
    <property type="entry name" value="Resolvase-like_N_sf"/>
</dbReference>
<dbReference type="InterPro" id="IPR051491">
    <property type="entry name" value="Recombinase/Transposase-rel"/>
</dbReference>
<comment type="caution">
    <text evidence="6">The sequence shown here is derived from an EMBL/GenBank/DDBJ whole genome shotgun (WGS) entry which is preliminary data.</text>
</comment>
<dbReference type="RefSeq" id="WP_344395897.1">
    <property type="nucleotide sequence ID" value="NZ_BAAASJ010000118.1"/>
</dbReference>
<organism evidence="6 7">
    <name type="scientific">Streptomyces vastus</name>
    <dbReference type="NCBI Taxonomy" id="285451"/>
    <lineage>
        <taxon>Bacteria</taxon>
        <taxon>Bacillati</taxon>
        <taxon>Actinomycetota</taxon>
        <taxon>Actinomycetes</taxon>
        <taxon>Kitasatosporales</taxon>
        <taxon>Streptomycetaceae</taxon>
        <taxon>Streptomyces</taxon>
    </lineage>
</organism>
<dbReference type="NCBIfam" id="NF033518">
    <property type="entry name" value="transpos_IS607"/>
    <property type="match status" value="1"/>
</dbReference>
<dbReference type="SMART" id="SM00857">
    <property type="entry name" value="Resolvase"/>
    <property type="match status" value="1"/>
</dbReference>
<reference evidence="7" key="1">
    <citation type="journal article" date="2019" name="Int. J. Syst. Evol. Microbiol.">
        <title>The Global Catalogue of Microorganisms (GCM) 10K type strain sequencing project: providing services to taxonomists for standard genome sequencing and annotation.</title>
        <authorList>
            <consortium name="The Broad Institute Genomics Platform"/>
            <consortium name="The Broad Institute Genome Sequencing Center for Infectious Disease"/>
            <person name="Wu L."/>
            <person name="Ma J."/>
        </authorList>
    </citation>
    <scope>NUCLEOTIDE SEQUENCE [LARGE SCALE GENOMIC DNA]</scope>
    <source>
        <strain evidence="7">JCM 4524</strain>
    </source>
</reference>
<sequence length="191" mass="20790">MKLSEWARQQGVSYQTAWRWVKNGTMPVPVRQTASGTWLVDDTPASTQERVVAYCRVSSADQKADLDRQAVRVVEGANRVGLAVGEVVKEVGSGLNGRRQKLHGVLADPRADVIVVEHRVRLARFGVEHLEATLSASGRRLVVLDPQETTDDLVRDITEVLTSMCAGRYGRRAAKNRAARAAAVMTGEAAG</sequence>
<dbReference type="EMBL" id="BAAASJ010000118">
    <property type="protein sequence ID" value="GAA2659373.1"/>
    <property type="molecule type" value="Genomic_DNA"/>
</dbReference>
<feature type="active site" description="O-(5'-phospho-DNA)-serine intermediate" evidence="4">
    <location>
        <position position="58"/>
    </location>
</feature>
<evidence type="ECO:0000256" key="2">
    <source>
        <dbReference type="ARBA" id="ARBA00023125"/>
    </source>
</evidence>
<keyword evidence="2" id="KW-0238">DNA-binding</keyword>
<dbReference type="InterPro" id="IPR006118">
    <property type="entry name" value="Recombinase_CS"/>
</dbReference>
<keyword evidence="1" id="KW-0229">DNA integration</keyword>
<dbReference type="SUPFAM" id="SSF53041">
    <property type="entry name" value="Resolvase-like"/>
    <property type="match status" value="1"/>
</dbReference>
<dbReference type="PROSITE" id="PS51736">
    <property type="entry name" value="RECOMBINASES_3"/>
    <property type="match status" value="1"/>
</dbReference>
<dbReference type="Proteomes" id="UP001500151">
    <property type="component" value="Unassembled WGS sequence"/>
</dbReference>
<evidence type="ECO:0000256" key="1">
    <source>
        <dbReference type="ARBA" id="ARBA00022908"/>
    </source>
</evidence>
<dbReference type="PROSITE" id="PS00397">
    <property type="entry name" value="RECOMBINASES_1"/>
    <property type="match status" value="1"/>
</dbReference>
<evidence type="ECO:0000256" key="4">
    <source>
        <dbReference type="PROSITE-ProRule" id="PRU10137"/>
    </source>
</evidence>
<evidence type="ECO:0000313" key="7">
    <source>
        <dbReference type="Proteomes" id="UP001500151"/>
    </source>
</evidence>
<dbReference type="InterPro" id="IPR006119">
    <property type="entry name" value="Resolv_N"/>
</dbReference>
<dbReference type="InterPro" id="IPR048046">
    <property type="entry name" value="Transpos_IS607"/>
</dbReference>
<feature type="domain" description="Resolvase/invertase-type recombinase catalytic" evidence="5">
    <location>
        <begin position="50"/>
        <end position="189"/>
    </location>
</feature>
<evidence type="ECO:0000259" key="5">
    <source>
        <dbReference type="PROSITE" id="PS51736"/>
    </source>
</evidence>
<name>A0ABP6E8D0_9ACTN</name>
<dbReference type="PANTHER" id="PTHR36172">
    <property type="match status" value="1"/>
</dbReference>
<evidence type="ECO:0000256" key="3">
    <source>
        <dbReference type="ARBA" id="ARBA00023172"/>
    </source>
</evidence>
<dbReference type="Pfam" id="PF00239">
    <property type="entry name" value="Resolvase"/>
    <property type="match status" value="1"/>
</dbReference>
<dbReference type="Gene3D" id="3.40.50.1390">
    <property type="entry name" value="Resolvase, N-terminal catalytic domain"/>
    <property type="match status" value="1"/>
</dbReference>
<dbReference type="PANTHER" id="PTHR36172:SF1">
    <property type="entry name" value="RESOLVASE-RELATED"/>
    <property type="match status" value="1"/>
</dbReference>
<accession>A0ABP6E8D0</accession>
<protein>
    <submittedName>
        <fullName evidence="6">IS607-like element IS1535 family transposase</fullName>
    </submittedName>
</protein>
<keyword evidence="7" id="KW-1185">Reference proteome</keyword>
<gene>
    <name evidence="6" type="ORF">GCM10010307_75880</name>
</gene>